<comment type="caution">
    <text evidence="4">The sequence shown here is derived from an EMBL/GenBank/DDBJ whole genome shotgun (WGS) entry which is preliminary data.</text>
</comment>
<dbReference type="InterPro" id="IPR006829">
    <property type="entry name" value="LXG_dom"/>
</dbReference>
<feature type="coiled-coil region" evidence="2">
    <location>
        <begin position="143"/>
        <end position="170"/>
    </location>
</feature>
<dbReference type="PROSITE" id="PS51756">
    <property type="entry name" value="LXG"/>
    <property type="match status" value="1"/>
</dbReference>
<evidence type="ECO:0000313" key="4">
    <source>
        <dbReference type="EMBL" id="MFL0252834.1"/>
    </source>
</evidence>
<evidence type="ECO:0000256" key="1">
    <source>
        <dbReference type="ARBA" id="ARBA00034117"/>
    </source>
</evidence>
<dbReference type="EMBL" id="JBJIAA010000021">
    <property type="protein sequence ID" value="MFL0252834.1"/>
    <property type="molecule type" value="Genomic_DNA"/>
</dbReference>
<accession>A0ABW8TJW9</accession>
<dbReference type="InterPro" id="IPR029322">
    <property type="entry name" value="DUF4474"/>
</dbReference>
<name>A0ABW8TJW9_9CLOT</name>
<dbReference type="Pfam" id="PF14751">
    <property type="entry name" value="DUF4474"/>
    <property type="match status" value="1"/>
</dbReference>
<sequence length="513" mass="57644">MGLKYNSSEAQELIDAMTNNLNIAKEAATGLNSGSQYLTRALTGGNLQGVAYNAGKQLFEGLIIPTISKVSQAIDDMHSNLELFKQANGQVSHYGVLDEDNLNRQINEKRRQRDATSFLIETYSLCLQTNLTASLEDYLIGANRRLEDTLGSIEDDINRLEEKLKALHNFSDSTSHLFQDDSNVMKDVMKGVTILNKTILNSDGTLPAGIDISWFMALEAVELSSSLSKPNSAYDAALSKIITYDKDGLIQSVNFEEVEKWMKSGKLTQAQIEALKTLYLTLSGYLDKNSDSADKVNSFLIELQKLQERHGFCIFGFKYDYKDKHFYTTQNSVQSKFGYADFYDECGPALGMDLNTSQVQFVYNGKEYRFQIWKGTYGGGTMVGGEQGLYVWDPKDPVRDLEKIVATGLGQGNFDPVAAPDDRIRMVNELFNKTKNRRITAPSDTYDHEPKGAYWNLDTVSKPGYTKDNVYTKGTLYIDDTGFRNKMYSELKANIDLEDVKIEGNRVTYIWGK</sequence>
<evidence type="ECO:0000313" key="5">
    <source>
        <dbReference type="Proteomes" id="UP001623592"/>
    </source>
</evidence>
<dbReference type="RefSeq" id="WP_406789492.1">
    <property type="nucleotide sequence ID" value="NZ_JBJIAA010000021.1"/>
</dbReference>
<evidence type="ECO:0000256" key="2">
    <source>
        <dbReference type="SAM" id="Coils"/>
    </source>
</evidence>
<keyword evidence="5" id="KW-1185">Reference proteome</keyword>
<dbReference type="Proteomes" id="UP001623592">
    <property type="component" value="Unassembled WGS sequence"/>
</dbReference>
<reference evidence="4 5" key="1">
    <citation type="submission" date="2024-11" db="EMBL/GenBank/DDBJ databases">
        <authorList>
            <person name="Heng Y.C."/>
            <person name="Lim A.C.H."/>
            <person name="Lee J.K.Y."/>
            <person name="Kittelmann S."/>
        </authorList>
    </citation>
    <scope>NUCLEOTIDE SEQUENCE [LARGE SCALE GENOMIC DNA]</scope>
    <source>
        <strain evidence="4 5">WILCCON 0114</strain>
    </source>
</reference>
<organism evidence="4 5">
    <name type="scientific">Clostridium neuense</name>
    <dbReference type="NCBI Taxonomy" id="1728934"/>
    <lineage>
        <taxon>Bacteria</taxon>
        <taxon>Bacillati</taxon>
        <taxon>Bacillota</taxon>
        <taxon>Clostridia</taxon>
        <taxon>Eubacteriales</taxon>
        <taxon>Clostridiaceae</taxon>
        <taxon>Clostridium</taxon>
    </lineage>
</organism>
<proteinExistence type="inferred from homology"/>
<feature type="domain" description="LXG" evidence="3">
    <location>
        <begin position="1"/>
        <end position="235"/>
    </location>
</feature>
<comment type="similarity">
    <text evidence="1">In the N-terminal section; belongs to the LXG family.</text>
</comment>
<keyword evidence="2" id="KW-0175">Coiled coil</keyword>
<protein>
    <submittedName>
        <fullName evidence="4">DUF4474 domain-containing protein</fullName>
    </submittedName>
</protein>
<evidence type="ECO:0000259" key="3">
    <source>
        <dbReference type="PROSITE" id="PS51756"/>
    </source>
</evidence>
<gene>
    <name evidence="4" type="ORF">ACJDT4_20710</name>
</gene>